<dbReference type="EC" id="2.7.7.65" evidence="3"/>
<evidence type="ECO:0000259" key="6">
    <source>
        <dbReference type="PROSITE" id="PS50887"/>
    </source>
</evidence>
<keyword evidence="5" id="KW-0472">Membrane</keyword>
<comment type="cofactor">
    <cofactor evidence="1">
        <name>Mg(2+)</name>
        <dbReference type="ChEBI" id="CHEBI:18420"/>
    </cofactor>
</comment>
<feature type="domain" description="GGDEF" evidence="6">
    <location>
        <begin position="204"/>
        <end position="333"/>
    </location>
</feature>
<dbReference type="RefSeq" id="WP_093392298.1">
    <property type="nucleotide sequence ID" value="NZ_LT629736.1"/>
</dbReference>
<comment type="catalytic activity">
    <reaction evidence="4">
        <text>2 GTP = 3',3'-c-di-GMP + 2 diphosphate</text>
        <dbReference type="Rhea" id="RHEA:24898"/>
        <dbReference type="ChEBI" id="CHEBI:33019"/>
        <dbReference type="ChEBI" id="CHEBI:37565"/>
        <dbReference type="ChEBI" id="CHEBI:58805"/>
        <dbReference type="EC" id="2.7.7.65"/>
    </reaction>
</comment>
<evidence type="ECO:0000313" key="8">
    <source>
        <dbReference type="Proteomes" id="UP000243207"/>
    </source>
</evidence>
<dbReference type="PROSITE" id="PS50887">
    <property type="entry name" value="GGDEF"/>
    <property type="match status" value="1"/>
</dbReference>
<evidence type="ECO:0000256" key="1">
    <source>
        <dbReference type="ARBA" id="ARBA00001946"/>
    </source>
</evidence>
<dbReference type="PANTHER" id="PTHR45138">
    <property type="entry name" value="REGULATORY COMPONENTS OF SENSORY TRANSDUCTION SYSTEM"/>
    <property type="match status" value="1"/>
</dbReference>
<dbReference type="Proteomes" id="UP000243207">
    <property type="component" value="Chromosome I"/>
</dbReference>
<dbReference type="SUPFAM" id="SSF55073">
    <property type="entry name" value="Nucleotide cyclase"/>
    <property type="match status" value="1"/>
</dbReference>
<protein>
    <recommendedName>
        <fullName evidence="3">diguanylate cyclase</fullName>
        <ecNumber evidence="3">2.7.7.65</ecNumber>
    </recommendedName>
</protein>
<dbReference type="OrthoDB" id="9812260at2"/>
<evidence type="ECO:0000256" key="5">
    <source>
        <dbReference type="SAM" id="Phobius"/>
    </source>
</evidence>
<dbReference type="InterPro" id="IPR050469">
    <property type="entry name" value="Diguanylate_Cyclase"/>
</dbReference>
<dbReference type="InterPro" id="IPR000160">
    <property type="entry name" value="GGDEF_dom"/>
</dbReference>
<accession>A0A1H1QSS4</accession>
<dbReference type="Pfam" id="PF00990">
    <property type="entry name" value="GGDEF"/>
    <property type="match status" value="1"/>
</dbReference>
<dbReference type="GO" id="GO:1902201">
    <property type="term" value="P:negative regulation of bacterial-type flagellum-dependent cell motility"/>
    <property type="evidence" value="ECO:0007669"/>
    <property type="project" value="TreeGrafter"/>
</dbReference>
<dbReference type="GO" id="GO:0005886">
    <property type="term" value="C:plasma membrane"/>
    <property type="evidence" value="ECO:0007669"/>
    <property type="project" value="UniProtKB-SubCell"/>
</dbReference>
<keyword evidence="8" id="KW-1185">Reference proteome</keyword>
<feature type="transmembrane region" description="Helical" evidence="5">
    <location>
        <begin position="142"/>
        <end position="161"/>
    </location>
</feature>
<dbReference type="InterPro" id="IPR043128">
    <property type="entry name" value="Rev_trsase/Diguanyl_cyclase"/>
</dbReference>
<dbReference type="PANTHER" id="PTHR45138:SF9">
    <property type="entry name" value="DIGUANYLATE CYCLASE DGCM-RELATED"/>
    <property type="match status" value="1"/>
</dbReference>
<proteinExistence type="predicted"/>
<dbReference type="AlphaFoldDB" id="A0A1H1QSS4"/>
<feature type="transmembrane region" description="Helical" evidence="5">
    <location>
        <begin position="12"/>
        <end position="34"/>
    </location>
</feature>
<evidence type="ECO:0000256" key="2">
    <source>
        <dbReference type="ARBA" id="ARBA00004533"/>
    </source>
</evidence>
<evidence type="ECO:0000313" key="7">
    <source>
        <dbReference type="EMBL" id="SDS26397.1"/>
    </source>
</evidence>
<evidence type="ECO:0000256" key="4">
    <source>
        <dbReference type="ARBA" id="ARBA00034247"/>
    </source>
</evidence>
<dbReference type="STRING" id="487184.SAMN05216421_1205"/>
<dbReference type="Gene3D" id="3.30.70.270">
    <property type="match status" value="1"/>
</dbReference>
<reference evidence="8" key="1">
    <citation type="submission" date="2016-10" db="EMBL/GenBank/DDBJ databases">
        <authorList>
            <person name="Varghese N."/>
            <person name="Submissions S."/>
        </authorList>
    </citation>
    <scope>NUCLEOTIDE SEQUENCE [LARGE SCALE GENOMIC DNA]</scope>
    <source>
        <strain evidence="8">NRRL B-51270</strain>
    </source>
</reference>
<dbReference type="SMART" id="SM00267">
    <property type="entry name" value="GGDEF"/>
    <property type="match status" value="1"/>
</dbReference>
<keyword evidence="5" id="KW-1133">Transmembrane helix</keyword>
<feature type="transmembrane region" description="Helical" evidence="5">
    <location>
        <begin position="74"/>
        <end position="101"/>
    </location>
</feature>
<dbReference type="FunFam" id="3.30.70.270:FF:000001">
    <property type="entry name" value="Diguanylate cyclase domain protein"/>
    <property type="match status" value="1"/>
</dbReference>
<dbReference type="InterPro" id="IPR029787">
    <property type="entry name" value="Nucleotide_cyclase"/>
</dbReference>
<feature type="transmembrane region" description="Helical" evidence="5">
    <location>
        <begin position="113"/>
        <end position="130"/>
    </location>
</feature>
<evidence type="ECO:0000256" key="3">
    <source>
        <dbReference type="ARBA" id="ARBA00012528"/>
    </source>
</evidence>
<gene>
    <name evidence="7" type="ORF">SAMN05216421_1205</name>
</gene>
<name>A0A1H1QSS4_9GAMM</name>
<feature type="transmembrane region" description="Helical" evidence="5">
    <location>
        <begin position="41"/>
        <end position="62"/>
    </location>
</feature>
<comment type="subcellular location">
    <subcellularLocation>
        <location evidence="2">Cell inner membrane</location>
    </subcellularLocation>
</comment>
<dbReference type="EMBL" id="LT629736">
    <property type="protein sequence ID" value="SDS26397.1"/>
    <property type="molecule type" value="Genomic_DNA"/>
</dbReference>
<dbReference type="NCBIfam" id="TIGR00254">
    <property type="entry name" value="GGDEF"/>
    <property type="match status" value="1"/>
</dbReference>
<dbReference type="CDD" id="cd01949">
    <property type="entry name" value="GGDEF"/>
    <property type="match status" value="1"/>
</dbReference>
<dbReference type="GO" id="GO:0052621">
    <property type="term" value="F:diguanylate cyclase activity"/>
    <property type="evidence" value="ECO:0007669"/>
    <property type="project" value="UniProtKB-EC"/>
</dbReference>
<sequence length="352" mass="39116">MHNAWKRLNNDFQLSIITMVGICSVGGITPYAVYRLFESNWLVSLIDAFLVLNTVIAVLYAWRTGDTRRPGQYLALVYSIGTIVIVTKLGINGLFWVYVLILFNFFVVPPLQSVIATLSMLTVLCLYGLLNPGTLFADDFQMTSFMVTSLLASLFAFVFAYRGREQRQKLSELATIDPLTGVGNRRTMDTELEIAFNEHTRYQVGFGLLILDLDHFKLVNDRYGHRAGDEVLVDFVDIVRSACRQSDRLFRLGGEEFVLLVPQIDERGMVRLANNILADIRRLLSGPGGPVTVSIGGALLADHSGIETWLHEADERLYQAKKNGRDQAIIRSEGSNSSGLVSNSASDVAIQG</sequence>
<organism evidence="7 8">
    <name type="scientific">Halopseudomonas xinjiangensis</name>
    <dbReference type="NCBI Taxonomy" id="487184"/>
    <lineage>
        <taxon>Bacteria</taxon>
        <taxon>Pseudomonadati</taxon>
        <taxon>Pseudomonadota</taxon>
        <taxon>Gammaproteobacteria</taxon>
        <taxon>Pseudomonadales</taxon>
        <taxon>Pseudomonadaceae</taxon>
        <taxon>Halopseudomonas</taxon>
    </lineage>
</organism>
<dbReference type="GO" id="GO:0043709">
    <property type="term" value="P:cell adhesion involved in single-species biofilm formation"/>
    <property type="evidence" value="ECO:0007669"/>
    <property type="project" value="TreeGrafter"/>
</dbReference>
<keyword evidence="5" id="KW-0812">Transmembrane</keyword>